<evidence type="ECO:0000313" key="3">
    <source>
        <dbReference type="EMBL" id="MBC6446599.1"/>
    </source>
</evidence>
<evidence type="ECO:0000256" key="1">
    <source>
        <dbReference type="SAM" id="MobiDB-lite"/>
    </source>
</evidence>
<feature type="signal peptide" evidence="2">
    <location>
        <begin position="1"/>
        <end position="23"/>
    </location>
</feature>
<dbReference type="EMBL" id="JABVED010000002">
    <property type="protein sequence ID" value="MBC6446599.1"/>
    <property type="molecule type" value="Genomic_DNA"/>
</dbReference>
<protein>
    <recommendedName>
        <fullName evidence="5">Right handed beta helix region</fullName>
    </recommendedName>
</protein>
<proteinExistence type="predicted"/>
<accession>A0ABR7L2D9</accession>
<dbReference type="Proteomes" id="UP000734823">
    <property type="component" value="Unassembled WGS sequence"/>
</dbReference>
<feature type="compositionally biased region" description="Low complexity" evidence="1">
    <location>
        <begin position="45"/>
        <end position="92"/>
    </location>
</feature>
<feature type="chain" id="PRO_5047366173" description="Right handed beta helix region" evidence="2">
    <location>
        <begin position="24"/>
        <end position="353"/>
    </location>
</feature>
<evidence type="ECO:0000313" key="4">
    <source>
        <dbReference type="Proteomes" id="UP000734823"/>
    </source>
</evidence>
<reference evidence="3 4" key="1">
    <citation type="submission" date="2020-06" db="EMBL/GenBank/DDBJ databases">
        <title>Actinokineospora xiongansis sp. nov., isolated from soil of Baiyangdian.</title>
        <authorList>
            <person name="Zhang X."/>
        </authorList>
    </citation>
    <scope>NUCLEOTIDE SEQUENCE [LARGE SCALE GENOMIC DNA]</scope>
    <source>
        <strain evidence="3 4">HBU206404</strain>
    </source>
</reference>
<organism evidence="3 4">
    <name type="scientific">Actinokineospora xionganensis</name>
    <dbReference type="NCBI Taxonomy" id="2684470"/>
    <lineage>
        <taxon>Bacteria</taxon>
        <taxon>Bacillati</taxon>
        <taxon>Actinomycetota</taxon>
        <taxon>Actinomycetes</taxon>
        <taxon>Pseudonocardiales</taxon>
        <taxon>Pseudonocardiaceae</taxon>
        <taxon>Actinokineospora</taxon>
    </lineage>
</organism>
<dbReference type="SUPFAM" id="SSF51126">
    <property type="entry name" value="Pectin lyase-like"/>
    <property type="match status" value="1"/>
</dbReference>
<dbReference type="RefSeq" id="WP_187218628.1">
    <property type="nucleotide sequence ID" value="NZ_JABVED010000002.1"/>
</dbReference>
<dbReference type="InterPro" id="IPR006626">
    <property type="entry name" value="PbH1"/>
</dbReference>
<keyword evidence="4" id="KW-1185">Reference proteome</keyword>
<feature type="compositionally biased region" description="Basic residues" evidence="1">
    <location>
        <begin position="32"/>
        <end position="41"/>
    </location>
</feature>
<dbReference type="SMART" id="SM00710">
    <property type="entry name" value="PbH1"/>
    <property type="match status" value="4"/>
</dbReference>
<evidence type="ECO:0000256" key="2">
    <source>
        <dbReference type="SAM" id="SignalP"/>
    </source>
</evidence>
<keyword evidence="2" id="KW-0732">Signal</keyword>
<comment type="caution">
    <text evidence="3">The sequence shown here is derived from an EMBL/GenBank/DDBJ whole genome shotgun (WGS) entry which is preliminary data.</text>
</comment>
<gene>
    <name evidence="3" type="ORF">GPZ80_05335</name>
</gene>
<feature type="region of interest" description="Disordered" evidence="1">
    <location>
        <begin position="27"/>
        <end position="92"/>
    </location>
</feature>
<sequence length="353" mass="35332">MAGVAVALGLAALTVTACTAAEAAVVSPGSVKHTKQHKAHPRFGTTAPVTTSAPSSSTTTTTTSAPTSANRSATSSVVPTTSGSGTTTSAPAAAPVAGCAGAMSPTGLAVNAAAMPKRDTMSITQAGAVVENVDVSRYIDITASNVTVRNVRVRGNGGPSYGIYIQSGVTGTRLENIEIGGGDNGTTKTGVDVGVLLPSNSGGAGSNKATRVWVHHTLDGFRLDGNGLISCSRVSSLDMAPGAHGDGVQSTGWSGSIIQDSYIEGGSNAPIFFNQEGGNPPIVGAQVLRNRIVGMSNGTDVSSFGLYVNGGTNQTRAIGNVFAGSYQGGPVNSNATFAEFSGNTWADGRPITR</sequence>
<dbReference type="InterPro" id="IPR011050">
    <property type="entry name" value="Pectin_lyase_fold/virulence"/>
</dbReference>
<evidence type="ECO:0008006" key="5">
    <source>
        <dbReference type="Google" id="ProtNLM"/>
    </source>
</evidence>
<name>A0ABR7L2D9_9PSEU</name>